<dbReference type="InParanoid" id="A0A803SPL9"/>
<dbReference type="SUPFAM" id="SSF48264">
    <property type="entry name" value="Cytochrome P450"/>
    <property type="match status" value="1"/>
</dbReference>
<keyword evidence="5" id="KW-0560">Oxidoreductase</keyword>
<dbReference type="InterPro" id="IPR036396">
    <property type="entry name" value="Cyt_P450_sf"/>
</dbReference>
<comment type="cofactor">
    <cofactor evidence="1">
        <name>heme</name>
        <dbReference type="ChEBI" id="CHEBI:30413"/>
    </cofactor>
</comment>
<dbReference type="GeneTree" id="ENSGT00940000161527"/>
<dbReference type="GO" id="GO:0004497">
    <property type="term" value="F:monooxygenase activity"/>
    <property type="evidence" value="ECO:0007669"/>
    <property type="project" value="UniProtKB-KW"/>
</dbReference>
<comment type="similarity">
    <text evidence="2">Belongs to the cytochrome P450 family.</text>
</comment>
<name>A0A803SPL9_ANOCA</name>
<evidence type="ECO:0000313" key="9">
    <source>
        <dbReference type="Proteomes" id="UP000001646"/>
    </source>
</evidence>
<dbReference type="PRINTS" id="PR00464">
    <property type="entry name" value="EP450II"/>
</dbReference>
<protein>
    <submittedName>
        <fullName evidence="8">Uncharacterized protein</fullName>
    </submittedName>
</protein>
<dbReference type="InterPro" id="IPR001128">
    <property type="entry name" value="Cyt_P450"/>
</dbReference>
<dbReference type="AlphaFoldDB" id="A0A803SPL9"/>
<dbReference type="PANTHER" id="PTHR24291">
    <property type="entry name" value="CYTOCHROME P450 FAMILY 4"/>
    <property type="match status" value="1"/>
</dbReference>
<evidence type="ECO:0000313" key="8">
    <source>
        <dbReference type="Ensembl" id="ENSACAP00000024909.1"/>
    </source>
</evidence>
<evidence type="ECO:0000256" key="5">
    <source>
        <dbReference type="ARBA" id="ARBA00023002"/>
    </source>
</evidence>
<dbReference type="Ensembl" id="ENSACAT00000040703.1">
    <property type="protein sequence ID" value="ENSACAP00000024909.1"/>
    <property type="gene ID" value="ENSACAG00000035479.1"/>
</dbReference>
<dbReference type="GO" id="GO:0020037">
    <property type="term" value="F:heme binding"/>
    <property type="evidence" value="ECO:0007669"/>
    <property type="project" value="InterPro"/>
</dbReference>
<reference evidence="8" key="1">
    <citation type="submission" date="2009-12" db="EMBL/GenBank/DDBJ databases">
        <title>The Genome Sequence of Anolis carolinensis (Green Anole Lizard).</title>
        <authorList>
            <consortium name="The Genome Sequencing Platform"/>
            <person name="Di Palma F."/>
            <person name="Alfoldi J."/>
            <person name="Heiman D."/>
            <person name="Young S."/>
            <person name="Grabherr M."/>
            <person name="Johnson J."/>
            <person name="Lander E.S."/>
            <person name="Lindblad-Toh K."/>
        </authorList>
    </citation>
    <scope>NUCLEOTIDE SEQUENCE [LARGE SCALE GENOMIC DNA]</scope>
    <source>
        <strain evidence="8">JBL SC #1</strain>
    </source>
</reference>
<keyword evidence="4" id="KW-0479">Metal-binding</keyword>
<proteinExistence type="inferred from homology"/>
<sequence length="367" mass="42440">PCLLRTRYILGIEELEHTCSSLLPVFIEITHFSWSHSRWMSTAHQFNKEESIGKGLLILGGPKWQQHRKLLNPGFHYDLLKPYTTVMVESVKQMLDILGKLVSKDSTASVEIFEHVSLLTLDTLMKCAFSSKSNCQTEMDNAYIKAVYDLTCLFSQRLNSSWLHNDLIYWFSSQGRQFHYACRLAHHHTDNVIRERKESLKNAQELEKILKKRRLDLLDILICAKDENGNSLSDEDMCAEVDTFMFEGHDTTNPEHQQRCREEITELLGKEGDDLGKMTYTTMCIKESLRLYPPVPQVARELNSPVTFPDGRTLPKGLSSTHLLQIWNFPHSDIYFLQQVFDPLRFSIENVKCRHPFAFLPFAAGPR</sequence>
<keyword evidence="7" id="KW-0503">Monooxygenase</keyword>
<keyword evidence="6" id="KW-0408">Iron</keyword>
<evidence type="ECO:0000256" key="3">
    <source>
        <dbReference type="ARBA" id="ARBA00022617"/>
    </source>
</evidence>
<organism evidence="8 9">
    <name type="scientific">Anolis carolinensis</name>
    <name type="common">Green anole</name>
    <name type="synonym">American chameleon</name>
    <dbReference type="NCBI Taxonomy" id="28377"/>
    <lineage>
        <taxon>Eukaryota</taxon>
        <taxon>Metazoa</taxon>
        <taxon>Chordata</taxon>
        <taxon>Craniata</taxon>
        <taxon>Vertebrata</taxon>
        <taxon>Euteleostomi</taxon>
        <taxon>Lepidosauria</taxon>
        <taxon>Squamata</taxon>
        <taxon>Bifurcata</taxon>
        <taxon>Unidentata</taxon>
        <taxon>Episquamata</taxon>
        <taxon>Toxicofera</taxon>
        <taxon>Iguania</taxon>
        <taxon>Dactyloidae</taxon>
        <taxon>Anolis</taxon>
    </lineage>
</organism>
<keyword evidence="9" id="KW-1185">Reference proteome</keyword>
<dbReference type="Pfam" id="PF00067">
    <property type="entry name" value="p450"/>
    <property type="match status" value="1"/>
</dbReference>
<evidence type="ECO:0000256" key="4">
    <source>
        <dbReference type="ARBA" id="ARBA00022723"/>
    </source>
</evidence>
<dbReference type="InterPro" id="IPR050196">
    <property type="entry name" value="Cytochrome_P450_Monoox"/>
</dbReference>
<evidence type="ECO:0000256" key="2">
    <source>
        <dbReference type="ARBA" id="ARBA00010617"/>
    </source>
</evidence>
<accession>A0A803SPL9</accession>
<keyword evidence="3" id="KW-0349">Heme</keyword>
<dbReference type="Gene3D" id="1.10.630.10">
    <property type="entry name" value="Cytochrome P450"/>
    <property type="match status" value="1"/>
</dbReference>
<dbReference type="GO" id="GO:0005506">
    <property type="term" value="F:iron ion binding"/>
    <property type="evidence" value="ECO:0007669"/>
    <property type="project" value="InterPro"/>
</dbReference>
<reference evidence="8" key="3">
    <citation type="submission" date="2025-09" db="UniProtKB">
        <authorList>
            <consortium name="Ensembl"/>
        </authorList>
    </citation>
    <scope>IDENTIFICATION</scope>
</reference>
<dbReference type="InterPro" id="IPR002402">
    <property type="entry name" value="Cyt_P450_E_grp-II"/>
</dbReference>
<dbReference type="PANTHER" id="PTHR24291:SF201">
    <property type="entry name" value="CYTOCHROME P450, FAMILY 4, SUBFAMILY B, POLYPEPTIDE 7"/>
    <property type="match status" value="1"/>
</dbReference>
<reference evidence="8" key="2">
    <citation type="submission" date="2025-08" db="UniProtKB">
        <authorList>
            <consortium name="Ensembl"/>
        </authorList>
    </citation>
    <scope>IDENTIFICATION</scope>
</reference>
<dbReference type="GO" id="GO:0016705">
    <property type="term" value="F:oxidoreductase activity, acting on paired donors, with incorporation or reduction of molecular oxygen"/>
    <property type="evidence" value="ECO:0007669"/>
    <property type="project" value="InterPro"/>
</dbReference>
<dbReference type="Proteomes" id="UP000001646">
    <property type="component" value="Unplaced"/>
</dbReference>
<evidence type="ECO:0000256" key="6">
    <source>
        <dbReference type="ARBA" id="ARBA00023004"/>
    </source>
</evidence>
<dbReference type="PRINTS" id="PR00385">
    <property type="entry name" value="P450"/>
</dbReference>
<evidence type="ECO:0000256" key="7">
    <source>
        <dbReference type="ARBA" id="ARBA00023033"/>
    </source>
</evidence>
<evidence type="ECO:0000256" key="1">
    <source>
        <dbReference type="ARBA" id="ARBA00001971"/>
    </source>
</evidence>